<dbReference type="EMBL" id="CAEZZU010000113">
    <property type="protein sequence ID" value="CAB4780515.1"/>
    <property type="molecule type" value="Genomic_DNA"/>
</dbReference>
<proteinExistence type="predicted"/>
<dbReference type="AlphaFoldDB" id="A0A6J6WAM3"/>
<organism evidence="2">
    <name type="scientific">freshwater metagenome</name>
    <dbReference type="NCBI Taxonomy" id="449393"/>
    <lineage>
        <taxon>unclassified sequences</taxon>
        <taxon>metagenomes</taxon>
        <taxon>ecological metagenomes</taxon>
    </lineage>
</organism>
<evidence type="ECO:0000256" key="1">
    <source>
        <dbReference type="SAM" id="MobiDB-lite"/>
    </source>
</evidence>
<sequence>MTATSKAVVVRPSLKQMSAGTAIAAPVIKRVVRSAGAEATIAGRAPPPCEFTDRTRRRASTSAANAASSSEATVAIKPPGSSSPESSSTTIASSI</sequence>
<protein>
    <submittedName>
        <fullName evidence="2">Unannotated protein</fullName>
    </submittedName>
</protein>
<feature type="region of interest" description="Disordered" evidence="1">
    <location>
        <begin position="42"/>
        <end position="95"/>
    </location>
</feature>
<gene>
    <name evidence="2" type="ORF">UFOPK2925_00825</name>
</gene>
<feature type="compositionally biased region" description="Low complexity" evidence="1">
    <location>
        <begin position="82"/>
        <end position="95"/>
    </location>
</feature>
<feature type="compositionally biased region" description="Low complexity" evidence="1">
    <location>
        <begin position="60"/>
        <end position="75"/>
    </location>
</feature>
<accession>A0A6J6WAM3</accession>
<reference evidence="2" key="1">
    <citation type="submission" date="2020-05" db="EMBL/GenBank/DDBJ databases">
        <authorList>
            <person name="Chiriac C."/>
            <person name="Salcher M."/>
            <person name="Ghai R."/>
            <person name="Kavagutti S V."/>
        </authorList>
    </citation>
    <scope>NUCLEOTIDE SEQUENCE</scope>
</reference>
<evidence type="ECO:0000313" key="2">
    <source>
        <dbReference type="EMBL" id="CAB4780515.1"/>
    </source>
</evidence>
<name>A0A6J6WAM3_9ZZZZ</name>